<evidence type="ECO:0000256" key="1">
    <source>
        <dbReference type="SAM" id="MobiDB-lite"/>
    </source>
</evidence>
<organism evidence="3 4">
    <name type="scientific">Bowdeniella nasicola</name>
    <dbReference type="NCBI Taxonomy" id="208480"/>
    <lineage>
        <taxon>Bacteria</taxon>
        <taxon>Bacillati</taxon>
        <taxon>Actinomycetota</taxon>
        <taxon>Actinomycetes</taxon>
        <taxon>Actinomycetales</taxon>
        <taxon>Actinomycetaceae</taxon>
        <taxon>Bowdeniella</taxon>
    </lineage>
</organism>
<dbReference type="SMART" id="SM00955">
    <property type="entry name" value="RNB"/>
    <property type="match status" value="1"/>
</dbReference>
<dbReference type="GO" id="GO:0006402">
    <property type="term" value="P:mRNA catabolic process"/>
    <property type="evidence" value="ECO:0007669"/>
    <property type="project" value="TreeGrafter"/>
</dbReference>
<evidence type="ECO:0000313" key="3">
    <source>
        <dbReference type="EMBL" id="OKL53171.1"/>
    </source>
</evidence>
<dbReference type="GO" id="GO:0000175">
    <property type="term" value="F:3'-5'-RNA exonuclease activity"/>
    <property type="evidence" value="ECO:0007669"/>
    <property type="project" value="TreeGrafter"/>
</dbReference>
<dbReference type="Proteomes" id="UP000185628">
    <property type="component" value="Unassembled WGS sequence"/>
</dbReference>
<evidence type="ECO:0000259" key="2">
    <source>
        <dbReference type="SMART" id="SM00955"/>
    </source>
</evidence>
<dbReference type="OrthoDB" id="5800376at2"/>
<dbReference type="PANTHER" id="PTHR23355:SF42">
    <property type="entry name" value="RIBONUCLEASE II, CHLOROPLASTIC_MITOCHONDRIAL"/>
    <property type="match status" value="1"/>
</dbReference>
<dbReference type="InterPro" id="IPR050180">
    <property type="entry name" value="RNR_Ribonuclease"/>
</dbReference>
<feature type="region of interest" description="Disordered" evidence="1">
    <location>
        <begin position="30"/>
        <end position="58"/>
    </location>
</feature>
<sequence length="498" mass="53292">MPRRRFLLAAESTQIDAALTALRTELEIREDFPPEALAEAETAAQPRPAPGEQAASGRPAVAPLDMRDVPFVTVDPPTSMDLDQAAYLRREDNGGYTICYAIACLAFMVEPGGALDAEVRERGTSVYGPGHVVGLHPDVISADAASLLPGEERLAYVWTLRLAPDGKMTEWRAEVALVRSRAKLSYEQVQESLDSGEPIPDTPADFATLLKEIGELRIAREAARGGVSLDIPAQEVIETDDGYVLAYRANLPVESYNAQLSLATGIAAARIMRDAGVGILRTLPEADKRDLRRLRHTATALGLTWPKDVGYPDFVRSLSSADAASAAFLNEATTLFRGAGYHVFTPDEPLTEDDPHAAIAAEYAHVTAPLRRLVDRYGLEICAAHCAGVPVPAWAIAGLAGLPEIMARTGQLANRYERSAIDLVEAAVLTGHVGEEFTGTVIEAKEGRGTVLLRTPAVRGTLRGDLEAGTAVRVRVVAADPANGKIELERVADPDGGQ</sequence>
<dbReference type="GO" id="GO:0003723">
    <property type="term" value="F:RNA binding"/>
    <property type="evidence" value="ECO:0007669"/>
    <property type="project" value="InterPro"/>
</dbReference>
<dbReference type="InterPro" id="IPR012340">
    <property type="entry name" value="NA-bd_OB-fold"/>
</dbReference>
<dbReference type="GO" id="GO:0000932">
    <property type="term" value="C:P-body"/>
    <property type="evidence" value="ECO:0007669"/>
    <property type="project" value="TreeGrafter"/>
</dbReference>
<keyword evidence="4" id="KW-1185">Reference proteome</keyword>
<evidence type="ECO:0000313" key="4">
    <source>
        <dbReference type="Proteomes" id="UP000185628"/>
    </source>
</evidence>
<proteinExistence type="predicted"/>
<dbReference type="RefSeq" id="WP_073717361.1">
    <property type="nucleotide sequence ID" value="NZ_MQVR01000081.1"/>
</dbReference>
<feature type="domain" description="RNB" evidence="2">
    <location>
        <begin position="63"/>
        <end position="388"/>
    </location>
</feature>
<dbReference type="EMBL" id="MQVR01000081">
    <property type="protein sequence ID" value="OKL53171.1"/>
    <property type="molecule type" value="Genomic_DNA"/>
</dbReference>
<gene>
    <name evidence="3" type="ORF">BSZ39_10900</name>
</gene>
<dbReference type="InterPro" id="IPR001900">
    <property type="entry name" value="RNase_II/R"/>
</dbReference>
<feature type="compositionally biased region" description="Low complexity" evidence="1">
    <location>
        <begin position="35"/>
        <end position="44"/>
    </location>
</feature>
<reference evidence="4" key="1">
    <citation type="submission" date="2016-12" db="EMBL/GenBank/DDBJ databases">
        <authorList>
            <person name="Meng X."/>
        </authorList>
    </citation>
    <scope>NUCLEOTIDE SEQUENCE [LARGE SCALE GENOMIC DNA]</scope>
    <source>
        <strain evidence="4">DSM 19116</strain>
    </source>
</reference>
<dbReference type="PANTHER" id="PTHR23355">
    <property type="entry name" value="RIBONUCLEASE"/>
    <property type="match status" value="1"/>
</dbReference>
<dbReference type="InterPro" id="IPR040596">
    <property type="entry name" value="RNase_II_C_S1"/>
</dbReference>
<name>A0A1Q5PZW6_9ACTO</name>
<accession>A0A1Q5PZW6</accession>
<dbReference type="SUPFAM" id="SSF50249">
    <property type="entry name" value="Nucleic acid-binding proteins"/>
    <property type="match status" value="1"/>
</dbReference>
<protein>
    <recommendedName>
        <fullName evidence="2">RNB domain-containing protein</fullName>
    </recommendedName>
</protein>
<dbReference type="AlphaFoldDB" id="A0A1Q5PZW6"/>
<dbReference type="Pfam" id="PF18614">
    <property type="entry name" value="RNase_II_C_S1"/>
    <property type="match status" value="1"/>
</dbReference>
<comment type="caution">
    <text evidence="3">The sequence shown here is derived from an EMBL/GenBank/DDBJ whole genome shotgun (WGS) entry which is preliminary data.</text>
</comment>
<dbReference type="Pfam" id="PF00773">
    <property type="entry name" value="RNB"/>
    <property type="match status" value="1"/>
</dbReference>